<organism evidence="3">
    <name type="scientific">Nippostrongylus brasiliensis</name>
    <name type="common">Rat hookworm</name>
    <dbReference type="NCBI Taxonomy" id="27835"/>
    <lineage>
        <taxon>Eukaryota</taxon>
        <taxon>Metazoa</taxon>
        <taxon>Ecdysozoa</taxon>
        <taxon>Nematoda</taxon>
        <taxon>Chromadorea</taxon>
        <taxon>Rhabditida</taxon>
        <taxon>Rhabditina</taxon>
        <taxon>Rhabditomorpha</taxon>
        <taxon>Strongyloidea</taxon>
        <taxon>Heligmosomidae</taxon>
        <taxon>Nippostrongylus</taxon>
    </lineage>
</organism>
<protein>
    <submittedName>
        <fullName evidence="3">Lipoprotein</fullName>
    </submittedName>
</protein>
<sequence>MVHSVSEFDQTLEAVQYKNSAGTDGQSAQVVLTVDSCTGIADTAWIRQNMSSPH</sequence>
<proteinExistence type="predicted"/>
<dbReference type="AlphaFoldDB" id="A0A0N4XPK1"/>
<evidence type="ECO:0000313" key="2">
    <source>
        <dbReference type="Proteomes" id="UP000271162"/>
    </source>
</evidence>
<reference evidence="3" key="1">
    <citation type="submission" date="2017-02" db="UniProtKB">
        <authorList>
            <consortium name="WormBaseParasite"/>
        </authorList>
    </citation>
    <scope>IDENTIFICATION</scope>
</reference>
<evidence type="ECO:0000313" key="3">
    <source>
        <dbReference type="WBParaSite" id="NBR_0000445301-mRNA-1"/>
    </source>
</evidence>
<dbReference type="WBParaSite" id="NBR_0000445301-mRNA-1">
    <property type="protein sequence ID" value="NBR_0000445301-mRNA-1"/>
    <property type="gene ID" value="NBR_0000445301"/>
</dbReference>
<reference evidence="1 2" key="2">
    <citation type="submission" date="2018-11" db="EMBL/GenBank/DDBJ databases">
        <authorList>
            <consortium name="Pathogen Informatics"/>
        </authorList>
    </citation>
    <scope>NUCLEOTIDE SEQUENCE [LARGE SCALE GENOMIC DNA]</scope>
</reference>
<keyword evidence="2" id="KW-1185">Reference proteome</keyword>
<dbReference type="EMBL" id="UYSL01008359">
    <property type="protein sequence ID" value="VDL68043.1"/>
    <property type="molecule type" value="Genomic_DNA"/>
</dbReference>
<dbReference type="Proteomes" id="UP000271162">
    <property type="component" value="Unassembled WGS sequence"/>
</dbReference>
<evidence type="ECO:0000313" key="1">
    <source>
        <dbReference type="EMBL" id="VDL68043.1"/>
    </source>
</evidence>
<gene>
    <name evidence="1" type="ORF">NBR_LOCUS4454</name>
</gene>
<name>A0A0N4XPK1_NIPBR</name>
<accession>A0A0N4XPK1</accession>